<name>A0A067PFM9_9AGAM</name>
<dbReference type="HOGENOM" id="CLU_1806442_0_0_1"/>
<reference evidence="2" key="1">
    <citation type="journal article" date="2014" name="Proc. Natl. Acad. Sci. U.S.A.">
        <title>Extensive sampling of basidiomycete genomes demonstrates inadequacy of the white-rot/brown-rot paradigm for wood decay fungi.</title>
        <authorList>
            <person name="Riley R."/>
            <person name="Salamov A.A."/>
            <person name="Brown D.W."/>
            <person name="Nagy L.G."/>
            <person name="Floudas D."/>
            <person name="Held B.W."/>
            <person name="Levasseur A."/>
            <person name="Lombard V."/>
            <person name="Morin E."/>
            <person name="Otillar R."/>
            <person name="Lindquist E.A."/>
            <person name="Sun H."/>
            <person name="LaButti K.M."/>
            <person name="Schmutz J."/>
            <person name="Jabbour D."/>
            <person name="Luo H."/>
            <person name="Baker S.E."/>
            <person name="Pisabarro A.G."/>
            <person name="Walton J.D."/>
            <person name="Blanchette R.A."/>
            <person name="Henrissat B."/>
            <person name="Martin F."/>
            <person name="Cullen D."/>
            <person name="Hibbett D.S."/>
            <person name="Grigoriev I.V."/>
        </authorList>
    </citation>
    <scope>NUCLEOTIDE SEQUENCE [LARGE SCALE GENOMIC DNA]</scope>
    <source>
        <strain evidence="2">MUCL 33604</strain>
    </source>
</reference>
<protein>
    <recommendedName>
        <fullName evidence="3">F-box domain-containing protein</fullName>
    </recommendedName>
</protein>
<evidence type="ECO:0000313" key="1">
    <source>
        <dbReference type="EMBL" id="KDQ53579.1"/>
    </source>
</evidence>
<evidence type="ECO:0008006" key="3">
    <source>
        <dbReference type="Google" id="ProtNLM"/>
    </source>
</evidence>
<dbReference type="AlphaFoldDB" id="A0A067PFM9"/>
<dbReference type="InParanoid" id="A0A067PFM9"/>
<accession>A0A067PFM9</accession>
<sequence>MLALPLELVDGIVDFVDDRPDILSLALTCRFLTDRLIPSVLDYREIATSIQPKALWTQLAENPSLAQNIRVLRIKELVGGALKIPRVFRLPPDERFVPDTTVLPLLIGIGNVKFTLSLVIIQSWRCCTKGVSDCVTSHSMTSI</sequence>
<dbReference type="OrthoDB" id="3249214at2759"/>
<organism evidence="1 2">
    <name type="scientific">Jaapia argillacea MUCL 33604</name>
    <dbReference type="NCBI Taxonomy" id="933084"/>
    <lineage>
        <taxon>Eukaryota</taxon>
        <taxon>Fungi</taxon>
        <taxon>Dikarya</taxon>
        <taxon>Basidiomycota</taxon>
        <taxon>Agaricomycotina</taxon>
        <taxon>Agaricomycetes</taxon>
        <taxon>Agaricomycetidae</taxon>
        <taxon>Jaapiales</taxon>
        <taxon>Jaapiaceae</taxon>
        <taxon>Jaapia</taxon>
    </lineage>
</organism>
<evidence type="ECO:0000313" key="2">
    <source>
        <dbReference type="Proteomes" id="UP000027265"/>
    </source>
</evidence>
<dbReference type="EMBL" id="KL197733">
    <property type="protein sequence ID" value="KDQ53579.1"/>
    <property type="molecule type" value="Genomic_DNA"/>
</dbReference>
<keyword evidence="2" id="KW-1185">Reference proteome</keyword>
<gene>
    <name evidence="1" type="ORF">JAAARDRAFT_429263</name>
</gene>
<dbReference type="Proteomes" id="UP000027265">
    <property type="component" value="Unassembled WGS sequence"/>
</dbReference>
<proteinExistence type="predicted"/>